<reference evidence="2 3" key="1">
    <citation type="submission" date="2021-01" db="EMBL/GenBank/DDBJ databases">
        <title>Whole genome shotgun sequence of Catellatospora coxensis NBRC 107359.</title>
        <authorList>
            <person name="Komaki H."/>
            <person name="Tamura T."/>
        </authorList>
    </citation>
    <scope>NUCLEOTIDE SEQUENCE [LARGE SCALE GENOMIC DNA]</scope>
    <source>
        <strain evidence="2 3">NBRC 107359</strain>
    </source>
</reference>
<evidence type="ECO:0000313" key="2">
    <source>
        <dbReference type="EMBL" id="GIG05930.1"/>
    </source>
</evidence>
<keyword evidence="3" id="KW-1185">Reference proteome</keyword>
<evidence type="ECO:0000313" key="3">
    <source>
        <dbReference type="Proteomes" id="UP000630887"/>
    </source>
</evidence>
<name>A0A8J3KRM9_9ACTN</name>
<organism evidence="2 3">
    <name type="scientific">Catellatospora coxensis</name>
    <dbReference type="NCBI Taxonomy" id="310354"/>
    <lineage>
        <taxon>Bacteria</taxon>
        <taxon>Bacillati</taxon>
        <taxon>Actinomycetota</taxon>
        <taxon>Actinomycetes</taxon>
        <taxon>Micromonosporales</taxon>
        <taxon>Micromonosporaceae</taxon>
        <taxon>Catellatospora</taxon>
    </lineage>
</organism>
<dbReference type="AlphaFoldDB" id="A0A8J3KRM9"/>
<proteinExistence type="predicted"/>
<dbReference type="Proteomes" id="UP000630887">
    <property type="component" value="Unassembled WGS sequence"/>
</dbReference>
<evidence type="ECO:0008006" key="4">
    <source>
        <dbReference type="Google" id="ProtNLM"/>
    </source>
</evidence>
<dbReference type="RefSeq" id="WP_203692319.1">
    <property type="nucleotide sequence ID" value="NZ_BAAALC010000024.1"/>
</dbReference>
<gene>
    <name evidence="2" type="ORF">Cco03nite_26300</name>
</gene>
<comment type="caution">
    <text evidence="2">The sequence shown here is derived from an EMBL/GenBank/DDBJ whole genome shotgun (WGS) entry which is preliminary data.</text>
</comment>
<protein>
    <recommendedName>
        <fullName evidence="4">Cell wall binding repeat protein</fullName>
    </recommendedName>
</protein>
<feature type="chain" id="PRO_5035298664" description="Cell wall binding repeat protein" evidence="1">
    <location>
        <begin position="26"/>
        <end position="495"/>
    </location>
</feature>
<sequence>MHVTRLRPLLLTCVLLAGGCTAAFNADSRATSRTVMPSELTTVVAGATGAELAVHASRSLFGKAPAVVLVGEQDAPSLAQADSVAVELGVPVLLTAAADTTAAAVREELGRLAPETLIPIGDAATGWAKDNAAKGQEVKPYQGGGLPRLGAVAPLDQLVVLTLDRADAAAATATAKASRAQVLVLKDPDPRADDEVIKALTGRPTARVMALGSAFGSAERLRNRIATAATGTLLPGGRQVVFPNRRLIALYGHPGDSGLGSLGEQGVEAAVKRARKVADQYAAIDKGLVVPAFEIITTVASSDPGPDGDFSNESTVEHLRPWVEAARAAGIYVLLDLQPGRTDFLTQAKRYEELLVQPHVGLALDPEWRLAPHQRHMVQIGSVGAGEINKTASWLAELTRSRQLPQKILMLHQFRTDMITGRTGIDTGLDELAVVIHADGFGSASEKMATWDNVRAEAPKQVWWGWKNFYDEDKPTFSPKETIAVEPSPVFVSYQ</sequence>
<dbReference type="EMBL" id="BONI01000018">
    <property type="protein sequence ID" value="GIG05930.1"/>
    <property type="molecule type" value="Genomic_DNA"/>
</dbReference>
<dbReference type="PROSITE" id="PS51257">
    <property type="entry name" value="PROKAR_LIPOPROTEIN"/>
    <property type="match status" value="1"/>
</dbReference>
<feature type="signal peptide" evidence="1">
    <location>
        <begin position="1"/>
        <end position="25"/>
    </location>
</feature>
<evidence type="ECO:0000256" key="1">
    <source>
        <dbReference type="SAM" id="SignalP"/>
    </source>
</evidence>
<accession>A0A8J3KRM9</accession>
<keyword evidence="1" id="KW-0732">Signal</keyword>